<dbReference type="PROSITE" id="PS51194">
    <property type="entry name" value="HELICASE_CTER"/>
    <property type="match status" value="1"/>
</dbReference>
<comment type="domain">
    <text evidence="5">The Q motif is unique to and characteristic of the DEAD box family of RNA helicases and controls ATP binding and hydrolysis.</text>
</comment>
<protein>
    <recommendedName>
        <fullName evidence="5">ATP-dependent RNA helicase</fullName>
        <ecNumber evidence="5">3.6.4.13</ecNumber>
    </recommendedName>
</protein>
<dbReference type="GO" id="GO:0003723">
    <property type="term" value="F:RNA binding"/>
    <property type="evidence" value="ECO:0007669"/>
    <property type="project" value="UniProtKB-UniRule"/>
</dbReference>
<dbReference type="OrthoDB" id="193716at2759"/>
<keyword evidence="4 5" id="KW-0694">RNA-binding</keyword>
<comment type="caution">
    <text evidence="9">The sequence shown here is derived from an EMBL/GenBank/DDBJ whole genome shotgun (WGS) entry which is preliminary data.</text>
</comment>
<feature type="compositionally biased region" description="Basic and acidic residues" evidence="6">
    <location>
        <begin position="736"/>
        <end position="747"/>
    </location>
</feature>
<dbReference type="EMBL" id="MEKH01000003">
    <property type="protein sequence ID" value="ODO09686.1"/>
    <property type="molecule type" value="Genomic_DNA"/>
</dbReference>
<evidence type="ECO:0000313" key="9">
    <source>
        <dbReference type="EMBL" id="ODO09686.1"/>
    </source>
</evidence>
<dbReference type="GO" id="GO:0003724">
    <property type="term" value="F:RNA helicase activity"/>
    <property type="evidence" value="ECO:0007669"/>
    <property type="project" value="UniProtKB-EC"/>
</dbReference>
<feature type="compositionally biased region" description="Basic and acidic residues" evidence="6">
    <location>
        <begin position="686"/>
        <end position="696"/>
    </location>
</feature>
<accession>A0A1E3K9R8</accession>
<evidence type="ECO:0000259" key="8">
    <source>
        <dbReference type="PROSITE" id="PS51194"/>
    </source>
</evidence>
<dbReference type="InterPro" id="IPR027417">
    <property type="entry name" value="P-loop_NTPase"/>
</dbReference>
<gene>
    <name evidence="9" type="ORF">I350_01900</name>
</gene>
<reference evidence="9 10" key="1">
    <citation type="submission" date="2016-06" db="EMBL/GenBank/DDBJ databases">
        <title>Evolution of pathogenesis and genome organization in the Tremellales.</title>
        <authorList>
            <person name="Cuomo C."/>
            <person name="Litvintseva A."/>
            <person name="Heitman J."/>
            <person name="Chen Y."/>
            <person name="Sun S."/>
            <person name="Springer D."/>
            <person name="Dromer F."/>
            <person name="Young S."/>
            <person name="Zeng Q."/>
            <person name="Chapman S."/>
            <person name="Gujja S."/>
            <person name="Saif S."/>
            <person name="Birren B."/>
        </authorList>
    </citation>
    <scope>NUCLEOTIDE SEQUENCE [LARGE SCALE GENOMIC DNA]</scope>
    <source>
        <strain evidence="9 10">CBS 6273</strain>
    </source>
</reference>
<dbReference type="CDD" id="cd18787">
    <property type="entry name" value="SF2_C_DEAD"/>
    <property type="match status" value="1"/>
</dbReference>
<evidence type="ECO:0000256" key="4">
    <source>
        <dbReference type="ARBA" id="ARBA00022884"/>
    </source>
</evidence>
<dbReference type="PROSITE" id="PS51192">
    <property type="entry name" value="HELICASE_ATP_BIND_1"/>
    <property type="match status" value="1"/>
</dbReference>
<evidence type="ECO:0000256" key="5">
    <source>
        <dbReference type="RuleBase" id="RU365068"/>
    </source>
</evidence>
<evidence type="ECO:0000256" key="3">
    <source>
        <dbReference type="ARBA" id="ARBA00022840"/>
    </source>
</evidence>
<keyword evidence="3 5" id="KW-0067">ATP-binding</keyword>
<organism evidence="9 10">
    <name type="scientific">Cryptococcus amylolentus CBS 6273</name>
    <dbReference type="NCBI Taxonomy" id="1296118"/>
    <lineage>
        <taxon>Eukaryota</taxon>
        <taxon>Fungi</taxon>
        <taxon>Dikarya</taxon>
        <taxon>Basidiomycota</taxon>
        <taxon>Agaricomycotina</taxon>
        <taxon>Tremellomycetes</taxon>
        <taxon>Tremellales</taxon>
        <taxon>Cryptococcaceae</taxon>
        <taxon>Cryptococcus</taxon>
    </lineage>
</organism>
<feature type="compositionally biased region" description="Gly residues" evidence="6">
    <location>
        <begin position="724"/>
        <end position="735"/>
    </location>
</feature>
<dbReference type="AlphaFoldDB" id="A0A1E3K9R8"/>
<name>A0A1E3K9R8_9TREE</name>
<feature type="domain" description="Helicase ATP-binding" evidence="7">
    <location>
        <begin position="185"/>
        <end position="387"/>
    </location>
</feature>
<feature type="domain" description="Helicase C-terminal" evidence="8">
    <location>
        <begin position="415"/>
        <end position="576"/>
    </location>
</feature>
<dbReference type="Pfam" id="PF00270">
    <property type="entry name" value="DEAD"/>
    <property type="match status" value="1"/>
</dbReference>
<evidence type="ECO:0000256" key="2">
    <source>
        <dbReference type="ARBA" id="ARBA00022801"/>
    </source>
</evidence>
<feature type="region of interest" description="Disordered" evidence="6">
    <location>
        <begin position="663"/>
        <end position="747"/>
    </location>
</feature>
<dbReference type="GO" id="GO:0005524">
    <property type="term" value="F:ATP binding"/>
    <property type="evidence" value="ECO:0007669"/>
    <property type="project" value="UniProtKB-UniRule"/>
</dbReference>
<dbReference type="EC" id="3.6.4.13" evidence="5"/>
<evidence type="ECO:0000259" key="7">
    <source>
        <dbReference type="PROSITE" id="PS51192"/>
    </source>
</evidence>
<feature type="compositionally biased region" description="Gly residues" evidence="6">
    <location>
        <begin position="670"/>
        <end position="685"/>
    </location>
</feature>
<evidence type="ECO:0000256" key="1">
    <source>
        <dbReference type="ARBA" id="ARBA00022741"/>
    </source>
</evidence>
<dbReference type="Gene3D" id="3.40.50.300">
    <property type="entry name" value="P-loop containing nucleotide triphosphate hydrolases"/>
    <property type="match status" value="2"/>
</dbReference>
<dbReference type="Pfam" id="PF00271">
    <property type="entry name" value="Helicase_C"/>
    <property type="match status" value="1"/>
</dbReference>
<comment type="catalytic activity">
    <reaction evidence="5">
        <text>ATP + H2O = ADP + phosphate + H(+)</text>
        <dbReference type="Rhea" id="RHEA:13065"/>
        <dbReference type="ChEBI" id="CHEBI:15377"/>
        <dbReference type="ChEBI" id="CHEBI:15378"/>
        <dbReference type="ChEBI" id="CHEBI:30616"/>
        <dbReference type="ChEBI" id="CHEBI:43474"/>
        <dbReference type="ChEBI" id="CHEBI:456216"/>
        <dbReference type="EC" id="3.6.4.13"/>
    </reaction>
</comment>
<proteinExistence type="inferred from homology"/>
<evidence type="ECO:0000313" key="10">
    <source>
        <dbReference type="Proteomes" id="UP000095149"/>
    </source>
</evidence>
<dbReference type="GO" id="GO:0016787">
    <property type="term" value="F:hydrolase activity"/>
    <property type="evidence" value="ECO:0007669"/>
    <property type="project" value="UniProtKB-KW"/>
</dbReference>
<dbReference type="InterPro" id="IPR001650">
    <property type="entry name" value="Helicase_C-like"/>
</dbReference>
<keyword evidence="5" id="KW-0347">Helicase</keyword>
<comment type="similarity">
    <text evidence="5">Belongs to the DEAD box helicase family.</text>
</comment>
<sequence length="747" mass="80810">MLDVSRISCFQDHLHLLRLSLSTSPPPPPSAIMLPRLALARAPVSLLSRSAVLSRSVIRAPILSRSVPQVQSLSSILGARGYSAAAQGKPEDDFFASEGDAPAPISLRQDSKPIEAEEVDDTASFTSLKGRMNHDTLKSLTFKPFKFVTMSEVQKRVLGLLPELAGGKLRGPAKEAAEEQGEPLIDETRLREDLLVKAKTGTGKTIAFLVPAIDSRINKLEELSKAVQADGTIPDKHAQGRIYREVSRSHAGALIISPTRELATQIAAEAQKLMTWHKEMEVHTFVGGESRIKQLRQFSRNRKDIVVATPGRLRDLLSESNVKEALSKVDTLVLDEADTLLDMGFSADLEFIIDHLPKERQTLFFSATVSKEIKNIARKSLRPGHKVIDCVPANESNTHLHIPQYCTVLPSAADQLPHLLRLIAHDQLIHPKDSKVVVFLNTTKQTMLTSTLVRQLKGSLPQNTWTYEIHSKLSQNQRTRASDRFRAEKGPSVLITSDVSARGVDYPGVTRVIQVGIPSNAEQYVHRVGRTGRAGKQGRGDIVLLPFEAGFLNQLNEVPIKAIESRDLAAEVHELATSQKANAAKLAAIPERVSELLPTLDADAVEEVFMSMLGYYVGKGSQIGMPSQGILEGLKEWTTEGAGLVEPPYVSEMFLKKLGMGPRKEKRSFGAGGRGGAGGGRGGRSFGDRGFKDRGEGGGGGFGSRGGSGGFGARGGDRGDRGGSRGGFGGGFGGRGGDRGDRRSRDF</sequence>
<dbReference type="PANTHER" id="PTHR24031">
    <property type="entry name" value="RNA HELICASE"/>
    <property type="match status" value="1"/>
</dbReference>
<dbReference type="InterPro" id="IPR014001">
    <property type="entry name" value="Helicase_ATP-bd"/>
</dbReference>
<keyword evidence="1 5" id="KW-0547">Nucleotide-binding</keyword>
<dbReference type="SUPFAM" id="SSF52540">
    <property type="entry name" value="P-loop containing nucleoside triphosphate hydrolases"/>
    <property type="match status" value="1"/>
</dbReference>
<dbReference type="InterPro" id="IPR011545">
    <property type="entry name" value="DEAD/DEAH_box_helicase_dom"/>
</dbReference>
<dbReference type="Proteomes" id="UP000095149">
    <property type="component" value="Unassembled WGS sequence"/>
</dbReference>
<keyword evidence="2 5" id="KW-0378">Hydrolase</keyword>
<feature type="compositionally biased region" description="Gly residues" evidence="6">
    <location>
        <begin position="697"/>
        <end position="714"/>
    </location>
</feature>
<evidence type="ECO:0000256" key="6">
    <source>
        <dbReference type="SAM" id="MobiDB-lite"/>
    </source>
</evidence>
<comment type="function">
    <text evidence="5">RNA helicase.</text>
</comment>
<dbReference type="SMART" id="SM00490">
    <property type="entry name" value="HELICc"/>
    <property type="match status" value="1"/>
</dbReference>
<dbReference type="SMART" id="SM00487">
    <property type="entry name" value="DEXDc"/>
    <property type="match status" value="1"/>
</dbReference>